<keyword evidence="2" id="KW-0812">Transmembrane</keyword>
<dbReference type="PANTHER" id="PTHR23349">
    <property type="entry name" value="BASIC HELIX-LOOP-HELIX TRANSCRIPTION FACTOR, TWIST"/>
    <property type="match status" value="1"/>
</dbReference>
<dbReference type="SUPFAM" id="SSF47459">
    <property type="entry name" value="HLH, helix-loop-helix DNA-binding domain"/>
    <property type="match status" value="1"/>
</dbReference>
<reference evidence="4" key="2">
    <citation type="submission" date="2025-08" db="UniProtKB">
        <authorList>
            <consortium name="Ensembl"/>
        </authorList>
    </citation>
    <scope>IDENTIFICATION</scope>
</reference>
<name>A0A8C3Y7S1_CATUS</name>
<reference evidence="4" key="3">
    <citation type="submission" date="2025-09" db="UniProtKB">
        <authorList>
            <consortium name="Ensembl"/>
        </authorList>
    </citation>
    <scope>IDENTIFICATION</scope>
</reference>
<keyword evidence="5" id="KW-1185">Reference proteome</keyword>
<evidence type="ECO:0000256" key="1">
    <source>
        <dbReference type="SAM" id="MobiDB-lite"/>
    </source>
</evidence>
<protein>
    <recommendedName>
        <fullName evidence="3">BHLH domain-containing protein</fullName>
    </recommendedName>
</protein>
<dbReference type="Pfam" id="PF00010">
    <property type="entry name" value="HLH"/>
    <property type="match status" value="1"/>
</dbReference>
<dbReference type="Gene3D" id="4.10.280.10">
    <property type="entry name" value="Helix-loop-helix DNA-binding domain"/>
    <property type="match status" value="1"/>
</dbReference>
<dbReference type="PROSITE" id="PS50888">
    <property type="entry name" value="BHLH"/>
    <property type="match status" value="1"/>
</dbReference>
<keyword evidence="2" id="KW-0472">Membrane</keyword>
<keyword evidence="2" id="KW-1133">Transmembrane helix</keyword>
<accession>A0A8C3Y7S1</accession>
<dbReference type="GO" id="GO:0000981">
    <property type="term" value="F:DNA-binding transcription factor activity, RNA polymerase II-specific"/>
    <property type="evidence" value="ECO:0007669"/>
    <property type="project" value="TreeGrafter"/>
</dbReference>
<feature type="transmembrane region" description="Helical" evidence="2">
    <location>
        <begin position="142"/>
        <end position="162"/>
    </location>
</feature>
<sequence length="261" mass="28274">DKTGPEFWGYQPTPPPELLEGLLSQRFGPLPRPVTIARLRRGPDGGYEPTGDPTEVLERRQAANAKERERIRNLNSGFSQLRTLVPLVPRDRRPSKADTLRAAAQYIRLLRGVLVWWAFSCLMFLRSELIIKFNNNNLKLNWFIWGGAVLLGGHLPILIYIFNSPFPRNPALSKSWGDTAGVTLGGHLTAGLAVPPCPWGPRLLPPQPGALLERGGTVSGGHPGNIKGAPGWGWISSGEAPRGGTENLGGSPGESGFRGAT</sequence>
<dbReference type="AlphaFoldDB" id="A0A8C3Y7S1"/>
<dbReference type="Proteomes" id="UP000694563">
    <property type="component" value="Chromosome 27"/>
</dbReference>
<dbReference type="GO" id="GO:0032502">
    <property type="term" value="P:developmental process"/>
    <property type="evidence" value="ECO:0007669"/>
    <property type="project" value="TreeGrafter"/>
</dbReference>
<proteinExistence type="predicted"/>
<evidence type="ECO:0000256" key="2">
    <source>
        <dbReference type="SAM" id="Phobius"/>
    </source>
</evidence>
<dbReference type="InterPro" id="IPR036638">
    <property type="entry name" value="HLH_DNA-bd_sf"/>
</dbReference>
<feature type="region of interest" description="Disordered" evidence="1">
    <location>
        <begin position="232"/>
        <end position="261"/>
    </location>
</feature>
<dbReference type="PANTHER" id="PTHR23349:SF57">
    <property type="entry name" value="FACTOR IN THE GERMLINE ALPHA"/>
    <property type="match status" value="1"/>
</dbReference>
<feature type="domain" description="BHLH" evidence="3">
    <location>
        <begin position="58"/>
        <end position="110"/>
    </location>
</feature>
<reference evidence="4" key="1">
    <citation type="submission" date="2020-10" db="EMBL/GenBank/DDBJ databases">
        <title>Catharus ustulatus (Swainson's thrush) genome, bCatUst1, primary haplotype v2.</title>
        <authorList>
            <person name="Delmore K."/>
            <person name="Vafadar M."/>
            <person name="Formenti G."/>
            <person name="Chow W."/>
            <person name="Pelan S."/>
            <person name="Howe K."/>
            <person name="Rhie A."/>
            <person name="Mountcastle J."/>
            <person name="Haase B."/>
            <person name="Fedrigo O."/>
            <person name="Jarvis E.D."/>
        </authorList>
    </citation>
    <scope>NUCLEOTIDE SEQUENCE [LARGE SCALE GENOMIC DNA]</scope>
</reference>
<evidence type="ECO:0000313" key="4">
    <source>
        <dbReference type="Ensembl" id="ENSCUSP00005023718.1"/>
    </source>
</evidence>
<dbReference type="CDD" id="cd11422">
    <property type="entry name" value="bHLH_TS_FIGLA"/>
    <property type="match status" value="1"/>
</dbReference>
<dbReference type="SMART" id="SM00353">
    <property type="entry name" value="HLH"/>
    <property type="match status" value="1"/>
</dbReference>
<dbReference type="InterPro" id="IPR050283">
    <property type="entry name" value="E-box_TF_Regulators"/>
</dbReference>
<evidence type="ECO:0000259" key="3">
    <source>
        <dbReference type="PROSITE" id="PS50888"/>
    </source>
</evidence>
<dbReference type="Ensembl" id="ENSCUST00005024559.1">
    <property type="protein sequence ID" value="ENSCUSP00005023718.1"/>
    <property type="gene ID" value="ENSCUSG00005014860.1"/>
</dbReference>
<feature type="transmembrane region" description="Helical" evidence="2">
    <location>
        <begin position="109"/>
        <end position="130"/>
    </location>
</feature>
<dbReference type="InterPro" id="IPR011598">
    <property type="entry name" value="bHLH_dom"/>
</dbReference>
<dbReference type="GO" id="GO:0046983">
    <property type="term" value="F:protein dimerization activity"/>
    <property type="evidence" value="ECO:0007669"/>
    <property type="project" value="InterPro"/>
</dbReference>
<dbReference type="GO" id="GO:0000977">
    <property type="term" value="F:RNA polymerase II transcription regulatory region sequence-specific DNA binding"/>
    <property type="evidence" value="ECO:0007669"/>
    <property type="project" value="TreeGrafter"/>
</dbReference>
<evidence type="ECO:0000313" key="5">
    <source>
        <dbReference type="Proteomes" id="UP000694563"/>
    </source>
</evidence>
<organism evidence="4 5">
    <name type="scientific">Catharus ustulatus</name>
    <name type="common">Russet-backed thrush</name>
    <name type="synonym">Hylocichla ustulatus</name>
    <dbReference type="NCBI Taxonomy" id="91951"/>
    <lineage>
        <taxon>Eukaryota</taxon>
        <taxon>Metazoa</taxon>
        <taxon>Chordata</taxon>
        <taxon>Craniata</taxon>
        <taxon>Vertebrata</taxon>
        <taxon>Euteleostomi</taxon>
        <taxon>Archelosauria</taxon>
        <taxon>Archosauria</taxon>
        <taxon>Dinosauria</taxon>
        <taxon>Saurischia</taxon>
        <taxon>Theropoda</taxon>
        <taxon>Coelurosauria</taxon>
        <taxon>Aves</taxon>
        <taxon>Neognathae</taxon>
        <taxon>Neoaves</taxon>
        <taxon>Telluraves</taxon>
        <taxon>Australaves</taxon>
        <taxon>Passeriformes</taxon>
        <taxon>Turdidae</taxon>
        <taxon>Catharus</taxon>
    </lineage>
</organism>